<dbReference type="HOGENOM" id="CLU_957001_0_0_1"/>
<keyword evidence="3" id="KW-1185">Reference proteome</keyword>
<evidence type="ECO:0000313" key="3">
    <source>
        <dbReference type="Proteomes" id="UP000054097"/>
    </source>
</evidence>
<feature type="region of interest" description="Disordered" evidence="1">
    <location>
        <begin position="232"/>
        <end position="255"/>
    </location>
</feature>
<dbReference type="AlphaFoldDB" id="A0A0C3AXZ4"/>
<organism evidence="2 3">
    <name type="scientific">Serendipita vermifera MAFF 305830</name>
    <dbReference type="NCBI Taxonomy" id="933852"/>
    <lineage>
        <taxon>Eukaryota</taxon>
        <taxon>Fungi</taxon>
        <taxon>Dikarya</taxon>
        <taxon>Basidiomycota</taxon>
        <taxon>Agaricomycotina</taxon>
        <taxon>Agaricomycetes</taxon>
        <taxon>Sebacinales</taxon>
        <taxon>Serendipitaceae</taxon>
        <taxon>Serendipita</taxon>
    </lineage>
</organism>
<accession>A0A0C3AXZ4</accession>
<dbReference type="Proteomes" id="UP000054097">
    <property type="component" value="Unassembled WGS sequence"/>
</dbReference>
<dbReference type="Gene3D" id="1.25.40.10">
    <property type="entry name" value="Tetratricopeptide repeat domain"/>
    <property type="match status" value="1"/>
</dbReference>
<dbReference type="InterPro" id="IPR011990">
    <property type="entry name" value="TPR-like_helical_dom_sf"/>
</dbReference>
<proteinExistence type="predicted"/>
<feature type="compositionally biased region" description="Low complexity" evidence="1">
    <location>
        <begin position="239"/>
        <end position="250"/>
    </location>
</feature>
<sequence length="291" mass="32084">MKHAALSLAGKYEEKGMHQEAEILGRELLHARVSGKAPKTEVVRAQEYLAGAYEGQGNYTDAIPLRRAAYEAKRQTDGSGGAIRALASDYAAVGRCQEAFELLKSLRSQRNNNAPYLSDLRHLAGICESRGYSEHVGMFTSEIERVQDSSQTGTPTSPNHGNPYQSGRTLQEMTEILQERRQVMVGPRSITVDRHIRPGRSLRDSNVYPVAQQNSPLPTAQRSRPSINVDVNPGPSWNATPTPLTATPLTISPTGDLSDIERRIKALELEGHVGRAAALRREEARRRQTHS</sequence>
<feature type="compositionally biased region" description="Polar residues" evidence="1">
    <location>
        <begin position="148"/>
        <end position="168"/>
    </location>
</feature>
<dbReference type="EMBL" id="KN824319">
    <property type="protein sequence ID" value="KIM24849.1"/>
    <property type="molecule type" value="Genomic_DNA"/>
</dbReference>
<evidence type="ECO:0000256" key="1">
    <source>
        <dbReference type="SAM" id="MobiDB-lite"/>
    </source>
</evidence>
<protein>
    <submittedName>
        <fullName evidence="2">Uncharacterized protein</fullName>
    </submittedName>
</protein>
<reference evidence="2 3" key="1">
    <citation type="submission" date="2014-04" db="EMBL/GenBank/DDBJ databases">
        <authorList>
            <consortium name="DOE Joint Genome Institute"/>
            <person name="Kuo A."/>
            <person name="Zuccaro A."/>
            <person name="Kohler A."/>
            <person name="Nagy L.G."/>
            <person name="Floudas D."/>
            <person name="Copeland A."/>
            <person name="Barry K.W."/>
            <person name="Cichocki N."/>
            <person name="Veneault-Fourrey C."/>
            <person name="LaButti K."/>
            <person name="Lindquist E.A."/>
            <person name="Lipzen A."/>
            <person name="Lundell T."/>
            <person name="Morin E."/>
            <person name="Murat C."/>
            <person name="Sun H."/>
            <person name="Tunlid A."/>
            <person name="Henrissat B."/>
            <person name="Grigoriev I.V."/>
            <person name="Hibbett D.S."/>
            <person name="Martin F."/>
            <person name="Nordberg H.P."/>
            <person name="Cantor M.N."/>
            <person name="Hua S.X."/>
        </authorList>
    </citation>
    <scope>NUCLEOTIDE SEQUENCE [LARGE SCALE GENOMIC DNA]</scope>
    <source>
        <strain evidence="2 3">MAFF 305830</strain>
    </source>
</reference>
<feature type="region of interest" description="Disordered" evidence="1">
    <location>
        <begin position="145"/>
        <end position="168"/>
    </location>
</feature>
<reference evidence="3" key="2">
    <citation type="submission" date="2015-01" db="EMBL/GenBank/DDBJ databases">
        <title>Evolutionary Origins and Diversification of the Mycorrhizal Mutualists.</title>
        <authorList>
            <consortium name="DOE Joint Genome Institute"/>
            <consortium name="Mycorrhizal Genomics Consortium"/>
            <person name="Kohler A."/>
            <person name="Kuo A."/>
            <person name="Nagy L.G."/>
            <person name="Floudas D."/>
            <person name="Copeland A."/>
            <person name="Barry K.W."/>
            <person name="Cichocki N."/>
            <person name="Veneault-Fourrey C."/>
            <person name="LaButti K."/>
            <person name="Lindquist E.A."/>
            <person name="Lipzen A."/>
            <person name="Lundell T."/>
            <person name="Morin E."/>
            <person name="Murat C."/>
            <person name="Riley R."/>
            <person name="Ohm R."/>
            <person name="Sun H."/>
            <person name="Tunlid A."/>
            <person name="Henrissat B."/>
            <person name="Grigoriev I.V."/>
            <person name="Hibbett D.S."/>
            <person name="Martin F."/>
        </authorList>
    </citation>
    <scope>NUCLEOTIDE SEQUENCE [LARGE SCALE GENOMIC DNA]</scope>
    <source>
        <strain evidence="3">MAFF 305830</strain>
    </source>
</reference>
<name>A0A0C3AXZ4_SERVB</name>
<evidence type="ECO:0000313" key="2">
    <source>
        <dbReference type="EMBL" id="KIM24849.1"/>
    </source>
</evidence>
<gene>
    <name evidence="2" type="ORF">M408DRAFT_227333</name>
</gene>
<dbReference type="SUPFAM" id="SSF48452">
    <property type="entry name" value="TPR-like"/>
    <property type="match status" value="1"/>
</dbReference>